<feature type="modified residue" description="N6-(pyridoxal phosphate)lysine" evidence="4">
    <location>
        <position position="187"/>
    </location>
</feature>
<gene>
    <name evidence="6" type="ORF">GGR33_005099</name>
</gene>
<dbReference type="InterPro" id="IPR015421">
    <property type="entry name" value="PyrdxlP-dep_Trfase_major"/>
</dbReference>
<sequence length="383" mass="42338">MHGVPFFSLQKIHHDTQSMLEDAFRRVFESSYYILGKEVASFETEYARFCGVRHAIGVGNGLDALTLILRALDIGPGDEVIAPAHTFIASWLAIDQVGATLVPVEVDPTTYNIDPDAVRKSIGERTKAILAVHLYGRPAPIDDLVQIAREYSIPVIEDAAQAHGAIYRGQRTGSLGLAAAFSFYPTKNLGALGDGGAITTNDDEFARRVRMLRNYGSQQKYVHEIIGTNSRLDELQAAFLRAKLRFLDEQNALRRSIASRYAEGLSECPDLVLPAPADDGDEHVWHLYVVQSPKRDALQAGLEQRGIATLIHYPVPCFSQDAYKEHKFSNKFSISQTIADRVLSLPMWPGMSDEMVEQVIAAVLEVCSHLESSPRNQANNCVD</sequence>
<proteinExistence type="inferred from homology"/>
<dbReference type="Gene3D" id="3.90.1150.10">
    <property type="entry name" value="Aspartate Aminotransferase, domain 1"/>
    <property type="match status" value="1"/>
</dbReference>
<name>A0A7W6APG0_9HYPH</name>
<comment type="caution">
    <text evidence="6">The sequence shown here is derived from an EMBL/GenBank/DDBJ whole genome shotgun (WGS) entry which is preliminary data.</text>
</comment>
<dbReference type="GO" id="GO:0008483">
    <property type="term" value="F:transaminase activity"/>
    <property type="evidence" value="ECO:0007669"/>
    <property type="project" value="TreeGrafter"/>
</dbReference>
<evidence type="ECO:0000256" key="2">
    <source>
        <dbReference type="ARBA" id="ARBA00037999"/>
    </source>
</evidence>
<accession>A0A7W6APG0</accession>
<evidence type="ECO:0000313" key="6">
    <source>
        <dbReference type="EMBL" id="MBB3905559.1"/>
    </source>
</evidence>
<evidence type="ECO:0000256" key="1">
    <source>
        <dbReference type="ARBA" id="ARBA00022898"/>
    </source>
</evidence>
<dbReference type="Proteomes" id="UP000517759">
    <property type="component" value="Unassembled WGS sequence"/>
</dbReference>
<dbReference type="InterPro" id="IPR000653">
    <property type="entry name" value="DegT/StrS_aminotransferase"/>
</dbReference>
<dbReference type="PANTHER" id="PTHR30244">
    <property type="entry name" value="TRANSAMINASE"/>
    <property type="match status" value="1"/>
</dbReference>
<dbReference type="CDD" id="cd00616">
    <property type="entry name" value="AHBA_syn"/>
    <property type="match status" value="1"/>
</dbReference>
<dbReference type="Pfam" id="PF01041">
    <property type="entry name" value="DegT_DnrJ_EryC1"/>
    <property type="match status" value="1"/>
</dbReference>
<dbReference type="InterPro" id="IPR015424">
    <property type="entry name" value="PyrdxlP-dep_Trfase"/>
</dbReference>
<keyword evidence="1 4" id="KW-0663">Pyridoxal phosphate</keyword>
<dbReference type="RefSeq" id="WP_183513454.1">
    <property type="nucleotide sequence ID" value="NZ_BSPG01000045.1"/>
</dbReference>
<comment type="similarity">
    <text evidence="2 5">Belongs to the DegT/DnrJ/EryC1 family.</text>
</comment>
<feature type="active site" description="Proton acceptor" evidence="3">
    <location>
        <position position="187"/>
    </location>
</feature>
<dbReference type="AlphaFoldDB" id="A0A7W6APG0"/>
<evidence type="ECO:0000256" key="3">
    <source>
        <dbReference type="PIRSR" id="PIRSR000390-1"/>
    </source>
</evidence>
<organism evidence="6 7">
    <name type="scientific">Methylobacterium brachythecii</name>
    <dbReference type="NCBI Taxonomy" id="1176177"/>
    <lineage>
        <taxon>Bacteria</taxon>
        <taxon>Pseudomonadati</taxon>
        <taxon>Pseudomonadota</taxon>
        <taxon>Alphaproteobacteria</taxon>
        <taxon>Hyphomicrobiales</taxon>
        <taxon>Methylobacteriaceae</taxon>
        <taxon>Methylobacterium</taxon>
    </lineage>
</organism>
<dbReference type="SUPFAM" id="SSF53383">
    <property type="entry name" value="PLP-dependent transferases"/>
    <property type="match status" value="1"/>
</dbReference>
<evidence type="ECO:0000256" key="4">
    <source>
        <dbReference type="PIRSR" id="PIRSR000390-2"/>
    </source>
</evidence>
<reference evidence="6 7" key="1">
    <citation type="submission" date="2020-08" db="EMBL/GenBank/DDBJ databases">
        <title>Genomic Encyclopedia of Type Strains, Phase IV (KMG-IV): sequencing the most valuable type-strain genomes for metagenomic binning, comparative biology and taxonomic classification.</title>
        <authorList>
            <person name="Goeker M."/>
        </authorList>
    </citation>
    <scope>NUCLEOTIDE SEQUENCE [LARGE SCALE GENOMIC DNA]</scope>
    <source>
        <strain evidence="6 7">DSM 24105</strain>
    </source>
</reference>
<dbReference type="PIRSF" id="PIRSF000390">
    <property type="entry name" value="PLP_StrS"/>
    <property type="match status" value="1"/>
</dbReference>
<dbReference type="Gene3D" id="3.40.640.10">
    <property type="entry name" value="Type I PLP-dependent aspartate aminotransferase-like (Major domain)"/>
    <property type="match status" value="1"/>
</dbReference>
<dbReference type="InterPro" id="IPR015422">
    <property type="entry name" value="PyrdxlP-dep_Trfase_small"/>
</dbReference>
<dbReference type="PANTHER" id="PTHR30244:SF36">
    <property type="entry name" value="3-OXO-GLUCOSE-6-PHOSPHATE:GLUTAMATE AMINOTRANSFERASE"/>
    <property type="match status" value="1"/>
</dbReference>
<dbReference type="GO" id="GO:0030170">
    <property type="term" value="F:pyridoxal phosphate binding"/>
    <property type="evidence" value="ECO:0007669"/>
    <property type="project" value="UniProtKB-ARBA"/>
</dbReference>
<evidence type="ECO:0000256" key="5">
    <source>
        <dbReference type="RuleBase" id="RU004508"/>
    </source>
</evidence>
<dbReference type="EMBL" id="JACIDN010000014">
    <property type="protein sequence ID" value="MBB3905559.1"/>
    <property type="molecule type" value="Genomic_DNA"/>
</dbReference>
<protein>
    <submittedName>
        <fullName evidence="6">dTDP-4-amino-4,6-dideoxygalactose transaminase</fullName>
    </submittedName>
</protein>
<evidence type="ECO:0000313" key="7">
    <source>
        <dbReference type="Proteomes" id="UP000517759"/>
    </source>
</evidence>
<dbReference type="GO" id="GO:0000271">
    <property type="term" value="P:polysaccharide biosynthetic process"/>
    <property type="evidence" value="ECO:0007669"/>
    <property type="project" value="TreeGrafter"/>
</dbReference>
<dbReference type="FunFam" id="3.40.640.10:FF:000089">
    <property type="entry name" value="Aminotransferase, DegT/DnrJ/EryC1/StrS family"/>
    <property type="match status" value="1"/>
</dbReference>